<name>A0ACC3BUA6_PYRYE</name>
<sequence>MDADTLHLGLFGLEVVVAILSLVGSALLVGDFGSEVVRGTVAMEEGDLIYREELPELGPRWVHLSAHTVTESVVVSLGGRGGEGVVVASIVLATIDLVWDFVLLGYKF</sequence>
<comment type="caution">
    <text evidence="1">The sequence shown here is derived from an EMBL/GenBank/DDBJ whole genome shotgun (WGS) entry which is preliminary data.</text>
</comment>
<evidence type="ECO:0000313" key="2">
    <source>
        <dbReference type="Proteomes" id="UP000798662"/>
    </source>
</evidence>
<proteinExistence type="predicted"/>
<protein>
    <submittedName>
        <fullName evidence="1">Uncharacterized protein</fullName>
    </submittedName>
</protein>
<dbReference type="EMBL" id="CM020618">
    <property type="protein sequence ID" value="KAK1861153.1"/>
    <property type="molecule type" value="Genomic_DNA"/>
</dbReference>
<evidence type="ECO:0000313" key="1">
    <source>
        <dbReference type="EMBL" id="KAK1861153.1"/>
    </source>
</evidence>
<accession>A0ACC3BUA6</accession>
<organism evidence="1 2">
    <name type="scientific">Pyropia yezoensis</name>
    <name type="common">Susabi-nori</name>
    <name type="synonym">Porphyra yezoensis</name>
    <dbReference type="NCBI Taxonomy" id="2788"/>
    <lineage>
        <taxon>Eukaryota</taxon>
        <taxon>Rhodophyta</taxon>
        <taxon>Bangiophyceae</taxon>
        <taxon>Bangiales</taxon>
        <taxon>Bangiaceae</taxon>
        <taxon>Pyropia</taxon>
    </lineage>
</organism>
<keyword evidence="2" id="KW-1185">Reference proteome</keyword>
<dbReference type="Proteomes" id="UP000798662">
    <property type="component" value="Chromosome 1"/>
</dbReference>
<gene>
    <name evidence="1" type="ORF">I4F81_003737</name>
</gene>
<reference evidence="1" key="1">
    <citation type="submission" date="2019-11" db="EMBL/GenBank/DDBJ databases">
        <title>Nori genome reveals adaptations in red seaweeds to the harsh intertidal environment.</title>
        <authorList>
            <person name="Wang D."/>
            <person name="Mao Y."/>
        </authorList>
    </citation>
    <scope>NUCLEOTIDE SEQUENCE</scope>
    <source>
        <tissue evidence="1">Gametophyte</tissue>
    </source>
</reference>